<name>A0A645AAC4_9ZZZZ</name>
<dbReference type="EMBL" id="VSSQ01012835">
    <property type="protein sequence ID" value="MPM50150.1"/>
    <property type="molecule type" value="Genomic_DNA"/>
</dbReference>
<gene>
    <name evidence="1" type="ORF">SDC9_96886</name>
</gene>
<organism evidence="1">
    <name type="scientific">bioreactor metagenome</name>
    <dbReference type="NCBI Taxonomy" id="1076179"/>
    <lineage>
        <taxon>unclassified sequences</taxon>
        <taxon>metagenomes</taxon>
        <taxon>ecological metagenomes</taxon>
    </lineage>
</organism>
<reference evidence="1" key="1">
    <citation type="submission" date="2019-08" db="EMBL/GenBank/DDBJ databases">
        <authorList>
            <person name="Kucharzyk K."/>
            <person name="Murdoch R.W."/>
            <person name="Higgins S."/>
            <person name="Loffler F."/>
        </authorList>
    </citation>
    <scope>NUCLEOTIDE SEQUENCE</scope>
</reference>
<dbReference type="AlphaFoldDB" id="A0A645AAC4"/>
<evidence type="ECO:0000313" key="1">
    <source>
        <dbReference type="EMBL" id="MPM50150.1"/>
    </source>
</evidence>
<accession>A0A645AAC4</accession>
<sequence length="228" mass="27560">MYFKELESYTFSKLDEKTIDLICSEKFDLKANQKRLLDNIKINYWELKSYEDKLLTPYNLLLNAFADKTSNGVSYWRFRNEYEKKAKKDNKFNISLTEFDENIRAIFNDMNSLRNYEHHLTDAKFIEWRKYRENQLVNFGISKNIWPNENIEIVFYENINIRYLLSTYLSSKELMGNFKLLLKYMKKDYSKLNGKRMNIRKSVEQGTLTFKDAEISFNGIKRHYGKLR</sequence>
<proteinExistence type="predicted"/>
<protein>
    <submittedName>
        <fullName evidence="1">Uncharacterized protein</fullName>
    </submittedName>
</protein>
<comment type="caution">
    <text evidence="1">The sequence shown here is derived from an EMBL/GenBank/DDBJ whole genome shotgun (WGS) entry which is preliminary data.</text>
</comment>